<reference evidence="1 2" key="1">
    <citation type="submission" date="2018-08" db="EMBL/GenBank/DDBJ databases">
        <title>Genome Sequence of Clavibacter michiganensis Subspecies type strains, and the Atypical Peach-Colored Strains Isolated from Tomato.</title>
        <authorList>
            <person name="Osdaghi E."/>
            <person name="Portier P."/>
            <person name="Briand M."/>
            <person name="Jacques M.-A."/>
        </authorList>
    </citation>
    <scope>NUCLEOTIDE SEQUENCE [LARGE SCALE GENOMIC DNA]</scope>
    <source>
        <strain evidence="1 2">CFBP 8216</strain>
    </source>
</reference>
<sequence>MKLMHIRDLHALADTGIPPSRWPATPTARLDGDAIPEAGEHVRRHWLEAITWHAGGGARRQATLVAADTGDVASVRDVIAPPWDRDVAALLDLDRYTEWFLALPAAPHGLVPPESESSRVAATAAARRGLVVMVVLPLREPHASQIGDDCLLLSWGVYSDERQRMQALDGFARGVAE</sequence>
<name>A0ABX9N796_9MICO</name>
<keyword evidence="2" id="KW-1185">Reference proteome</keyword>
<organism evidence="1 2">
    <name type="scientific">Clavibacter californiensis</name>
    <dbReference type="NCBI Taxonomy" id="1401995"/>
    <lineage>
        <taxon>Bacteria</taxon>
        <taxon>Bacillati</taxon>
        <taxon>Actinomycetota</taxon>
        <taxon>Actinomycetes</taxon>
        <taxon>Micrococcales</taxon>
        <taxon>Microbacteriaceae</taxon>
        <taxon>Clavibacter</taxon>
    </lineage>
</organism>
<evidence type="ECO:0000313" key="2">
    <source>
        <dbReference type="Proteomes" id="UP000265355"/>
    </source>
</evidence>
<proteinExistence type="predicted"/>
<evidence type="ECO:0000313" key="1">
    <source>
        <dbReference type="EMBL" id="RII93056.1"/>
    </source>
</evidence>
<protein>
    <submittedName>
        <fullName evidence="1">Uncharacterized protein</fullName>
    </submittedName>
</protein>
<dbReference type="Proteomes" id="UP000265355">
    <property type="component" value="Unassembled WGS sequence"/>
</dbReference>
<comment type="caution">
    <text evidence="1">The sequence shown here is derived from an EMBL/GenBank/DDBJ whole genome shotgun (WGS) entry which is preliminary data.</text>
</comment>
<gene>
    <name evidence="1" type="ORF">DZF98_05355</name>
</gene>
<dbReference type="EMBL" id="QWEE01000054">
    <property type="protein sequence ID" value="RII93056.1"/>
    <property type="molecule type" value="Genomic_DNA"/>
</dbReference>
<accession>A0ABX9N796</accession>